<reference evidence="1 2" key="1">
    <citation type="submission" date="2017-07" db="EMBL/GenBank/DDBJ databases">
        <authorList>
            <person name="Sun Z.S."/>
            <person name="Albrecht U."/>
            <person name="Echele G."/>
            <person name="Lee C.C."/>
        </authorList>
    </citation>
    <scope>NUCLEOTIDE SEQUENCE [LARGE SCALE GENOMIC DNA]</scope>
    <source>
        <strain evidence="2">type strain: KCTC 22618</strain>
    </source>
</reference>
<keyword evidence="2" id="KW-1185">Reference proteome</keyword>
<evidence type="ECO:0000313" key="2">
    <source>
        <dbReference type="Proteomes" id="UP000215214"/>
    </source>
</evidence>
<organism evidence="1 2">
    <name type="scientific">Tenacibaculum jejuense</name>
    <dbReference type="NCBI Taxonomy" id="584609"/>
    <lineage>
        <taxon>Bacteria</taxon>
        <taxon>Pseudomonadati</taxon>
        <taxon>Bacteroidota</taxon>
        <taxon>Flavobacteriia</taxon>
        <taxon>Flavobacteriales</taxon>
        <taxon>Flavobacteriaceae</taxon>
        <taxon>Tenacibaculum</taxon>
    </lineage>
</organism>
<dbReference type="EMBL" id="LT899436">
    <property type="protein sequence ID" value="SNR14742.1"/>
    <property type="molecule type" value="Genomic_DNA"/>
</dbReference>
<accession>A0A238U6L7</accession>
<dbReference type="KEGG" id="tje:TJEJU_0981"/>
<evidence type="ECO:0008006" key="3">
    <source>
        <dbReference type="Google" id="ProtNLM"/>
    </source>
</evidence>
<dbReference type="RefSeq" id="WP_157730104.1">
    <property type="nucleotide sequence ID" value="NZ_LT899436.1"/>
</dbReference>
<protein>
    <recommendedName>
        <fullName evidence="3">Lipoprotein</fullName>
    </recommendedName>
</protein>
<name>A0A238U6L7_9FLAO</name>
<gene>
    <name evidence="1" type="ORF">TJEJU_0981</name>
</gene>
<dbReference type="PROSITE" id="PS51257">
    <property type="entry name" value="PROKAR_LIPOPROTEIN"/>
    <property type="match status" value="1"/>
</dbReference>
<sequence>MITEKITPIIILMLLISCKTTLQNKVLKNKNIFSISLGSCFENDSISIELNGSKIFNNEIITSDKTIGTTGYYFSYFEYKNEGKIITQTKDKKKEVKQYLNNKNYKVKITINGYENYFLLDLSKGRNIMIEKCTENRHLGIAKINYYKGIIYLD</sequence>
<proteinExistence type="predicted"/>
<dbReference type="AlphaFoldDB" id="A0A238U6L7"/>
<evidence type="ECO:0000313" key="1">
    <source>
        <dbReference type="EMBL" id="SNR14742.1"/>
    </source>
</evidence>
<dbReference type="Proteomes" id="UP000215214">
    <property type="component" value="Chromosome TJEJU"/>
</dbReference>
<dbReference type="OrthoDB" id="1389336at2"/>